<feature type="transmembrane region" description="Helical" evidence="5">
    <location>
        <begin position="245"/>
        <end position="263"/>
    </location>
</feature>
<dbReference type="PANTHER" id="PTHR43424:SF1">
    <property type="entry name" value="LOCUS PUTATIVE PROTEIN 1-RELATED"/>
    <property type="match status" value="1"/>
</dbReference>
<feature type="transmembrane region" description="Helical" evidence="5">
    <location>
        <begin position="21"/>
        <end position="40"/>
    </location>
</feature>
<feature type="transmembrane region" description="Helical" evidence="5">
    <location>
        <begin position="89"/>
        <end position="105"/>
    </location>
</feature>
<comment type="caution">
    <text evidence="6">The sequence shown here is derived from an EMBL/GenBank/DDBJ whole genome shotgun (WGS) entry which is preliminary data.</text>
</comment>
<evidence type="ECO:0000256" key="2">
    <source>
        <dbReference type="ARBA" id="ARBA00022692"/>
    </source>
</evidence>
<feature type="transmembrane region" description="Helical" evidence="5">
    <location>
        <begin position="385"/>
        <end position="404"/>
    </location>
</feature>
<dbReference type="AlphaFoldDB" id="A0A062IG96"/>
<gene>
    <name evidence="6" type="ORF">J596_3140</name>
</gene>
<evidence type="ECO:0000313" key="6">
    <source>
        <dbReference type="EMBL" id="KCY16903.1"/>
    </source>
</evidence>
<feature type="transmembrane region" description="Helical" evidence="5">
    <location>
        <begin position="111"/>
        <end position="134"/>
    </location>
</feature>
<dbReference type="InterPro" id="IPR002797">
    <property type="entry name" value="Polysacc_synth"/>
</dbReference>
<feature type="transmembrane region" description="Helical" evidence="5">
    <location>
        <begin position="146"/>
        <end position="164"/>
    </location>
</feature>
<reference evidence="6 7" key="1">
    <citation type="submission" date="2014-04" db="EMBL/GenBank/DDBJ databases">
        <title>Comparative genomics and transcriptomics to identify genetic mechanisms underlying the emergence of carbapenem resistant Acinetobacter baumannii (CRAb).</title>
        <authorList>
            <person name="Harris A.D."/>
            <person name="Johnson K.J."/>
            <person name="George J."/>
            <person name="Nadendla S."/>
            <person name="Daugherty S.C."/>
            <person name="Parankush S."/>
            <person name="Sadzewicz L."/>
            <person name="Tallon L."/>
            <person name="Sengamalay N."/>
            <person name="Hazen T.H."/>
            <person name="Rasko D.A."/>
        </authorList>
    </citation>
    <scope>NUCLEOTIDE SEQUENCE [LARGE SCALE GENOMIC DNA]</scope>
    <source>
        <strain evidence="6 7">21072</strain>
    </source>
</reference>
<evidence type="ECO:0000313" key="7">
    <source>
        <dbReference type="Proteomes" id="UP000027327"/>
    </source>
</evidence>
<evidence type="ECO:0000256" key="4">
    <source>
        <dbReference type="ARBA" id="ARBA00023136"/>
    </source>
</evidence>
<dbReference type="PATRIC" id="fig|1310697.3.peg.3006"/>
<feature type="transmembrane region" description="Helical" evidence="5">
    <location>
        <begin position="284"/>
        <end position="309"/>
    </location>
</feature>
<name>A0A062IG96_ACIBA</name>
<feature type="transmembrane region" description="Helical" evidence="5">
    <location>
        <begin position="212"/>
        <end position="233"/>
    </location>
</feature>
<evidence type="ECO:0000256" key="3">
    <source>
        <dbReference type="ARBA" id="ARBA00022989"/>
    </source>
</evidence>
<feature type="transmembrane region" description="Helical" evidence="5">
    <location>
        <begin position="362"/>
        <end position="379"/>
    </location>
</feature>
<evidence type="ECO:0000256" key="5">
    <source>
        <dbReference type="SAM" id="Phobius"/>
    </source>
</evidence>
<dbReference type="Pfam" id="PF01943">
    <property type="entry name" value="Polysacc_synt"/>
    <property type="match status" value="1"/>
</dbReference>
<feature type="transmembrane region" description="Helical" evidence="5">
    <location>
        <begin position="329"/>
        <end position="350"/>
    </location>
</feature>
<dbReference type="RefSeq" id="WP_000880378.1">
    <property type="nucleotide sequence ID" value="NZ_JMOD01000070.1"/>
</dbReference>
<dbReference type="GO" id="GO:0016020">
    <property type="term" value="C:membrane"/>
    <property type="evidence" value="ECO:0007669"/>
    <property type="project" value="UniProtKB-SubCell"/>
</dbReference>
<protein>
    <submittedName>
        <fullName evidence="6">Polysaccharide biosynthesis family protein</fullName>
    </submittedName>
</protein>
<keyword evidence="4 5" id="KW-0472">Membrane</keyword>
<dbReference type="Proteomes" id="UP000027327">
    <property type="component" value="Unassembled WGS sequence"/>
</dbReference>
<keyword evidence="3 5" id="KW-1133">Transmembrane helix</keyword>
<feature type="transmembrane region" description="Helical" evidence="5">
    <location>
        <begin position="46"/>
        <end position="69"/>
    </location>
</feature>
<keyword evidence="2 5" id="KW-0812">Transmembrane</keyword>
<dbReference type="PANTHER" id="PTHR43424">
    <property type="entry name" value="LOCUS PUTATIVE PROTEIN 1-RELATED"/>
    <property type="match status" value="1"/>
</dbReference>
<comment type="subcellular location">
    <subcellularLocation>
        <location evidence="1">Membrane</location>
        <topology evidence="1">Multi-pass membrane protein</topology>
    </subcellularLocation>
</comment>
<dbReference type="InterPro" id="IPR052556">
    <property type="entry name" value="PolySynth_Transporter"/>
</dbReference>
<organism evidence="6 7">
    <name type="scientific">Acinetobacter baumannii 21072</name>
    <dbReference type="NCBI Taxonomy" id="1310697"/>
    <lineage>
        <taxon>Bacteria</taxon>
        <taxon>Pseudomonadati</taxon>
        <taxon>Pseudomonadota</taxon>
        <taxon>Gammaproteobacteria</taxon>
        <taxon>Moraxellales</taxon>
        <taxon>Moraxellaceae</taxon>
        <taxon>Acinetobacter</taxon>
        <taxon>Acinetobacter calcoaceticus/baumannii complex</taxon>
    </lineage>
</organism>
<proteinExistence type="predicted"/>
<dbReference type="EMBL" id="JMOD01000070">
    <property type="protein sequence ID" value="KCY16903.1"/>
    <property type="molecule type" value="Genomic_DNA"/>
</dbReference>
<evidence type="ECO:0000256" key="1">
    <source>
        <dbReference type="ARBA" id="ARBA00004141"/>
    </source>
</evidence>
<accession>A0A062IG96</accession>
<sequence>MLALIDRKIFSNSFWMISEKIISLFGLVLVNAYVAKYLGPSNYGKIALVISIFSLVQTFVWFGNQEVLFKRVSQNQISGLKYLLGTQKIRRLICTLITLPILVWLYSFSDFLTFCYGAAVALSTFFIIQDIFVVYNNAILKSQLNVYSNILMLVLVLIIRYLIVKEKLSPYFFCLPLALIGVLPYILKKVWFNKREITLKNISLKDKKYQKYYLKVGSILVISSISVGLYTQINNLLLGKMISTYELGLYSVATTLGVTWTFINQSIITSYMTKIYKENNRLKVYKMLGYLNILIILISLFYFSLFYFFGEKIINILYGAEYLKSFNALLIVIFSSMLSSLGIVIAKFMIKDGGYTFLSKKTVLVTLFSIPLSCGLIYYHGLIGAAWSMFIIEFLSLTLFNYFYKKGLVFKIQFFIGDKV</sequence>
<feature type="transmembrane region" description="Helical" evidence="5">
    <location>
        <begin position="170"/>
        <end position="191"/>
    </location>
</feature>